<protein>
    <submittedName>
        <fullName evidence="1">Uncharacterized protein</fullName>
    </submittedName>
</protein>
<name>A0A2T1N8Q5_9FLAO</name>
<keyword evidence="2" id="KW-1185">Reference proteome</keyword>
<evidence type="ECO:0000313" key="1">
    <source>
        <dbReference type="EMBL" id="PSG88260.1"/>
    </source>
</evidence>
<gene>
    <name evidence="1" type="ORF">C7H52_08110</name>
</gene>
<dbReference type="RefSeq" id="WP_106463400.1">
    <property type="nucleotide sequence ID" value="NZ_PXOQ01000009.1"/>
</dbReference>
<evidence type="ECO:0000313" key="2">
    <source>
        <dbReference type="Proteomes" id="UP000238426"/>
    </source>
</evidence>
<dbReference type="Proteomes" id="UP000238426">
    <property type="component" value="Unassembled WGS sequence"/>
</dbReference>
<comment type="caution">
    <text evidence="1">The sequence shown here is derived from an EMBL/GenBank/DDBJ whole genome shotgun (WGS) entry which is preliminary data.</text>
</comment>
<reference evidence="1 2" key="1">
    <citation type="submission" date="2018-03" db="EMBL/GenBank/DDBJ databases">
        <title>Mesoflavibacter sp. HG37 and Mesoflavibacter sp. HG96 sp.nov., two marine bacteria isolated from seawater of Western Pacific Ocean.</title>
        <authorList>
            <person name="Cheng H."/>
            <person name="Wu Y.-H."/>
            <person name="Guo L.-L."/>
            <person name="Xu X.-W."/>
        </authorList>
    </citation>
    <scope>NUCLEOTIDE SEQUENCE [LARGE SCALE GENOMIC DNA]</scope>
    <source>
        <strain evidence="1 2">KCTC 32269</strain>
    </source>
</reference>
<organism evidence="1 2">
    <name type="scientific">Aurantibacter aestuarii</name>
    <dbReference type="NCBI Taxonomy" id="1266046"/>
    <lineage>
        <taxon>Bacteria</taxon>
        <taxon>Pseudomonadati</taxon>
        <taxon>Bacteroidota</taxon>
        <taxon>Flavobacteriia</taxon>
        <taxon>Flavobacteriales</taxon>
        <taxon>Flavobacteriaceae</taxon>
        <taxon>Aurantibacter</taxon>
    </lineage>
</organism>
<sequence>MTLKANHYLLTFLFTVITIFYAKSQIAISNTSELAKIKGGTTYIAMKDPSTEKAKKFIEVFKNNWTISKFEFIKYSEIEDYLSPNSSFLTIGGYETNVQFIKLYQNGRSKNGINYSNTHLYLELWTCADNYFENKKDKKSFENKDKIQVARIELFTDFETLADPDKIFQSDYDGDGHIRNWRPGILKNYLQSLMNYLNKSKNRTLFSETINEKEIKNLKNEILYVPEYVLMKFNKFTGDETKKHNEKSIFKDYKFKYQLLSKDELSEKILVDNTPFYYLIYIKSSTDKYINVINSTTGEIIYSKYSPVSYNIKSKDLKKLQKQVQQ</sequence>
<dbReference type="EMBL" id="PXOQ01000009">
    <property type="protein sequence ID" value="PSG88260.1"/>
    <property type="molecule type" value="Genomic_DNA"/>
</dbReference>
<dbReference type="OrthoDB" id="668115at2"/>
<proteinExistence type="predicted"/>
<dbReference type="AlphaFoldDB" id="A0A2T1N8Q5"/>
<accession>A0A2T1N8Q5</accession>